<evidence type="ECO:0000256" key="3">
    <source>
        <dbReference type="ARBA" id="ARBA00023125"/>
    </source>
</evidence>
<keyword evidence="1" id="KW-0678">Repressor</keyword>
<evidence type="ECO:0000259" key="6">
    <source>
        <dbReference type="PROSITE" id="PS50977"/>
    </source>
</evidence>
<dbReference type="InterPro" id="IPR036271">
    <property type="entry name" value="Tet_transcr_reg_TetR-rel_C_sf"/>
</dbReference>
<name>A0ABV6MJZ8_9PSEU</name>
<dbReference type="PANTHER" id="PTHR30055:SF151">
    <property type="entry name" value="TRANSCRIPTIONAL REGULATORY PROTEIN"/>
    <property type="match status" value="1"/>
</dbReference>
<keyword evidence="8" id="KW-1185">Reference proteome</keyword>
<proteinExistence type="predicted"/>
<dbReference type="Pfam" id="PF02909">
    <property type="entry name" value="TetR_C_1"/>
    <property type="match status" value="1"/>
</dbReference>
<dbReference type="SUPFAM" id="SSF46689">
    <property type="entry name" value="Homeodomain-like"/>
    <property type="match status" value="1"/>
</dbReference>
<protein>
    <submittedName>
        <fullName evidence="7">TetR/AcrR family transcriptional regulator</fullName>
    </submittedName>
</protein>
<dbReference type="PRINTS" id="PR00455">
    <property type="entry name" value="HTHTETR"/>
</dbReference>
<feature type="domain" description="HTH tetR-type" evidence="6">
    <location>
        <begin position="13"/>
        <end position="73"/>
    </location>
</feature>
<dbReference type="InterPro" id="IPR003012">
    <property type="entry name" value="Tet_transcr_reg_TetR"/>
</dbReference>
<dbReference type="Gene3D" id="1.10.357.10">
    <property type="entry name" value="Tetracycline Repressor, domain 2"/>
    <property type="match status" value="1"/>
</dbReference>
<keyword evidence="4" id="KW-0804">Transcription</keyword>
<feature type="DNA-binding region" description="H-T-H motif" evidence="5">
    <location>
        <begin position="36"/>
        <end position="55"/>
    </location>
</feature>
<dbReference type="InterPro" id="IPR001647">
    <property type="entry name" value="HTH_TetR"/>
</dbReference>
<dbReference type="PRINTS" id="PR00400">
    <property type="entry name" value="TETREPRESSOR"/>
</dbReference>
<accession>A0ABV6MJZ8</accession>
<dbReference type="SUPFAM" id="SSF48498">
    <property type="entry name" value="Tetracyclin repressor-like, C-terminal domain"/>
    <property type="match status" value="1"/>
</dbReference>
<sequence length="223" mass="24424">METKARTRVPRNTLSAELVVAAALALLDQVGVEAFSLRALAKELGVAPMTLYTYFRGKDELLDAVRDHALGAAALTTAYGGWQHQVRTICRRLRGQILEHPCLTSLLQQRPLAGHESAESAESLLRALAEAGFSAENAARAYTTLLGFVVGVTTLEVRLLEENSDPERREKVRQIMTGLPAERYPTLVQHTAALRQTVGGDTQFEFGLDLMIAGMEQRLILSP</sequence>
<organism evidence="7 8">
    <name type="scientific">Kutzneria chonburiensis</name>
    <dbReference type="NCBI Taxonomy" id="1483604"/>
    <lineage>
        <taxon>Bacteria</taxon>
        <taxon>Bacillati</taxon>
        <taxon>Actinomycetota</taxon>
        <taxon>Actinomycetes</taxon>
        <taxon>Pseudonocardiales</taxon>
        <taxon>Pseudonocardiaceae</taxon>
        <taxon>Kutzneria</taxon>
    </lineage>
</organism>
<evidence type="ECO:0000256" key="4">
    <source>
        <dbReference type="ARBA" id="ARBA00023163"/>
    </source>
</evidence>
<dbReference type="Proteomes" id="UP001589810">
    <property type="component" value="Unassembled WGS sequence"/>
</dbReference>
<evidence type="ECO:0000256" key="5">
    <source>
        <dbReference type="PROSITE-ProRule" id="PRU00335"/>
    </source>
</evidence>
<dbReference type="InterPro" id="IPR050109">
    <property type="entry name" value="HTH-type_TetR-like_transc_reg"/>
</dbReference>
<evidence type="ECO:0000256" key="2">
    <source>
        <dbReference type="ARBA" id="ARBA00023015"/>
    </source>
</evidence>
<evidence type="ECO:0000313" key="8">
    <source>
        <dbReference type="Proteomes" id="UP001589810"/>
    </source>
</evidence>
<reference evidence="7 8" key="1">
    <citation type="submission" date="2024-09" db="EMBL/GenBank/DDBJ databases">
        <authorList>
            <person name="Sun Q."/>
            <person name="Mori K."/>
        </authorList>
    </citation>
    <scope>NUCLEOTIDE SEQUENCE [LARGE SCALE GENOMIC DNA]</scope>
    <source>
        <strain evidence="7 8">TBRC 1432</strain>
    </source>
</reference>
<dbReference type="Pfam" id="PF00440">
    <property type="entry name" value="TetR_N"/>
    <property type="match status" value="1"/>
</dbReference>
<evidence type="ECO:0000256" key="1">
    <source>
        <dbReference type="ARBA" id="ARBA00022491"/>
    </source>
</evidence>
<keyword evidence="3 5" id="KW-0238">DNA-binding</keyword>
<dbReference type="EMBL" id="JBHLUD010000001">
    <property type="protein sequence ID" value="MFC0540300.1"/>
    <property type="molecule type" value="Genomic_DNA"/>
</dbReference>
<dbReference type="PROSITE" id="PS50977">
    <property type="entry name" value="HTH_TETR_2"/>
    <property type="match status" value="1"/>
</dbReference>
<evidence type="ECO:0000313" key="7">
    <source>
        <dbReference type="EMBL" id="MFC0540300.1"/>
    </source>
</evidence>
<keyword evidence="2" id="KW-0805">Transcription regulation</keyword>
<dbReference type="RefSeq" id="WP_273939076.1">
    <property type="nucleotide sequence ID" value="NZ_CP097263.1"/>
</dbReference>
<dbReference type="PANTHER" id="PTHR30055">
    <property type="entry name" value="HTH-TYPE TRANSCRIPTIONAL REGULATOR RUTR"/>
    <property type="match status" value="1"/>
</dbReference>
<dbReference type="InterPro" id="IPR004111">
    <property type="entry name" value="Repressor_TetR_C"/>
</dbReference>
<dbReference type="InterPro" id="IPR009057">
    <property type="entry name" value="Homeodomain-like_sf"/>
</dbReference>
<dbReference type="Gene3D" id="1.10.10.60">
    <property type="entry name" value="Homeodomain-like"/>
    <property type="match status" value="1"/>
</dbReference>
<gene>
    <name evidence="7" type="ORF">ACFFH7_02355</name>
</gene>
<comment type="caution">
    <text evidence="7">The sequence shown here is derived from an EMBL/GenBank/DDBJ whole genome shotgun (WGS) entry which is preliminary data.</text>
</comment>